<dbReference type="AlphaFoldDB" id="A0ABD2MXE5"/>
<evidence type="ECO:0000256" key="5">
    <source>
        <dbReference type="ARBA" id="ARBA00022989"/>
    </source>
</evidence>
<organism evidence="10 11">
    <name type="scientific">Cryptolaemus montrouzieri</name>
    <dbReference type="NCBI Taxonomy" id="559131"/>
    <lineage>
        <taxon>Eukaryota</taxon>
        <taxon>Metazoa</taxon>
        <taxon>Ecdysozoa</taxon>
        <taxon>Arthropoda</taxon>
        <taxon>Hexapoda</taxon>
        <taxon>Insecta</taxon>
        <taxon>Pterygota</taxon>
        <taxon>Neoptera</taxon>
        <taxon>Endopterygota</taxon>
        <taxon>Coleoptera</taxon>
        <taxon>Polyphaga</taxon>
        <taxon>Cucujiformia</taxon>
        <taxon>Coccinelloidea</taxon>
        <taxon>Coccinellidae</taxon>
        <taxon>Scymninae</taxon>
        <taxon>Scymnini</taxon>
        <taxon>Cryptolaemus</taxon>
    </lineage>
</organism>
<feature type="transmembrane region" description="Helical" evidence="9">
    <location>
        <begin position="73"/>
        <end position="95"/>
    </location>
</feature>
<feature type="disulfide bond" evidence="8">
    <location>
        <begin position="255"/>
        <end position="270"/>
    </location>
</feature>
<name>A0ABD2MXE5_9CUCU</name>
<feature type="disulfide bond" evidence="8">
    <location>
        <begin position="293"/>
        <end position="308"/>
    </location>
</feature>
<keyword evidence="11" id="KW-1185">Reference proteome</keyword>
<gene>
    <name evidence="10" type="ORF">HHI36_021495</name>
</gene>
<evidence type="ECO:0000256" key="3">
    <source>
        <dbReference type="ARBA" id="ARBA00022692"/>
    </source>
</evidence>
<dbReference type="InterPro" id="IPR002172">
    <property type="entry name" value="LDrepeatLR_classA_rpt"/>
</dbReference>
<protein>
    <submittedName>
        <fullName evidence="10">Uncharacterized protein</fullName>
    </submittedName>
</protein>
<comment type="caution">
    <text evidence="8">Lacks conserved residue(s) required for the propagation of feature annotation.</text>
</comment>
<feature type="disulfide bond" evidence="8">
    <location>
        <begin position="312"/>
        <end position="324"/>
    </location>
</feature>
<dbReference type="GO" id="GO:0016192">
    <property type="term" value="P:vesicle-mediated transport"/>
    <property type="evidence" value="ECO:0007669"/>
    <property type="project" value="UniProtKB-ARBA"/>
</dbReference>
<dbReference type="GO" id="GO:0012505">
    <property type="term" value="C:endomembrane system"/>
    <property type="evidence" value="ECO:0007669"/>
    <property type="project" value="UniProtKB-SubCell"/>
</dbReference>
<dbReference type="PROSITE" id="PS01209">
    <property type="entry name" value="LDLRA_1"/>
    <property type="match status" value="2"/>
</dbReference>
<dbReference type="InterPro" id="IPR036055">
    <property type="entry name" value="LDL_receptor-like_sf"/>
</dbReference>
<evidence type="ECO:0000313" key="10">
    <source>
        <dbReference type="EMBL" id="KAL3270992.1"/>
    </source>
</evidence>
<dbReference type="EMBL" id="JABFTP020000042">
    <property type="protein sequence ID" value="KAL3270992.1"/>
    <property type="molecule type" value="Genomic_DNA"/>
</dbReference>
<evidence type="ECO:0000256" key="1">
    <source>
        <dbReference type="ARBA" id="ARBA00004167"/>
    </source>
</evidence>
<comment type="subcellular location">
    <subcellularLocation>
        <location evidence="2">Endomembrane system</location>
    </subcellularLocation>
    <subcellularLocation>
        <location evidence="1">Membrane</location>
        <topology evidence="1">Single-pass membrane protein</topology>
    </subcellularLocation>
</comment>
<keyword evidence="7 8" id="KW-1015">Disulfide bond</keyword>
<dbReference type="InterPro" id="IPR050685">
    <property type="entry name" value="LDLR"/>
</dbReference>
<keyword evidence="4" id="KW-0677">Repeat</keyword>
<proteinExistence type="predicted"/>
<evidence type="ECO:0000256" key="8">
    <source>
        <dbReference type="PROSITE-ProRule" id="PRU00124"/>
    </source>
</evidence>
<evidence type="ECO:0000256" key="6">
    <source>
        <dbReference type="ARBA" id="ARBA00023136"/>
    </source>
</evidence>
<dbReference type="InterPro" id="IPR023415">
    <property type="entry name" value="LDLR_class-A_CS"/>
</dbReference>
<keyword evidence="6 9" id="KW-0472">Membrane</keyword>
<reference evidence="10 11" key="1">
    <citation type="journal article" date="2021" name="BMC Biol.">
        <title>Horizontally acquired antibacterial genes associated with adaptive radiation of ladybird beetles.</title>
        <authorList>
            <person name="Li H.S."/>
            <person name="Tang X.F."/>
            <person name="Huang Y.H."/>
            <person name="Xu Z.Y."/>
            <person name="Chen M.L."/>
            <person name="Du X.Y."/>
            <person name="Qiu B.Y."/>
            <person name="Chen P.T."/>
            <person name="Zhang W."/>
            <person name="Slipinski A."/>
            <person name="Escalona H.E."/>
            <person name="Waterhouse R.M."/>
            <person name="Zwick A."/>
            <person name="Pang H."/>
        </authorList>
    </citation>
    <scope>NUCLEOTIDE SEQUENCE [LARGE SCALE GENOMIC DNA]</scope>
    <source>
        <strain evidence="10">SYSU2018</strain>
    </source>
</reference>
<sequence>MLPVKNVELTKVHYFEPNKHHRNVSIPTVSQEVFENTFNRNVIIKKNIFGHKWVLKINELENGNIKKKKSVKCWIYSAVFLCILVAVASSLFYTLDLEKRIFSKPCIQNQVTDNSKSTKNISIINNSKNQSTGNDFLNTLKVNNSFENFPQDGLPNINSNFSNTKNQSTKIYCIHCTNNQVCLKTEEIEKPKCIDIVDKLDPTGCGGLCLLDVEFCALLDKKHRVFQCSPLRNLLRCPKDTFNCGEQCIATKNVCDGVVHCRNAQDEKHCDCDLEKNFICTNSTSCLPKVKKCDGIIDCWDKSDESQCHKGCPIQDYSCLNGQCIPKEQFCDGIANCLDSSDEPQGCQL</sequence>
<dbReference type="PRINTS" id="PR00261">
    <property type="entry name" value="LDLRECEPTOR"/>
</dbReference>
<comment type="caution">
    <text evidence="10">The sequence shown here is derived from an EMBL/GenBank/DDBJ whole genome shotgun (WGS) entry which is preliminary data.</text>
</comment>
<dbReference type="Proteomes" id="UP001516400">
    <property type="component" value="Unassembled WGS sequence"/>
</dbReference>
<dbReference type="PANTHER" id="PTHR24270">
    <property type="entry name" value="LOW-DENSITY LIPOPROTEIN RECEPTOR-RELATED"/>
    <property type="match status" value="1"/>
</dbReference>
<dbReference type="Pfam" id="PF00057">
    <property type="entry name" value="Ldl_recept_a"/>
    <property type="match status" value="3"/>
</dbReference>
<dbReference type="Gene3D" id="4.10.400.10">
    <property type="entry name" value="Low-density Lipoprotein Receptor"/>
    <property type="match status" value="3"/>
</dbReference>
<evidence type="ECO:0000256" key="4">
    <source>
        <dbReference type="ARBA" id="ARBA00022737"/>
    </source>
</evidence>
<dbReference type="PROSITE" id="PS50068">
    <property type="entry name" value="LDLRA_2"/>
    <property type="match status" value="3"/>
</dbReference>
<dbReference type="GO" id="GO:0016020">
    <property type="term" value="C:membrane"/>
    <property type="evidence" value="ECO:0007669"/>
    <property type="project" value="UniProtKB-SubCell"/>
</dbReference>
<evidence type="ECO:0000256" key="2">
    <source>
        <dbReference type="ARBA" id="ARBA00004308"/>
    </source>
</evidence>
<keyword evidence="3 9" id="KW-0812">Transmembrane</keyword>
<keyword evidence="5 9" id="KW-1133">Transmembrane helix</keyword>
<evidence type="ECO:0000256" key="9">
    <source>
        <dbReference type="SAM" id="Phobius"/>
    </source>
</evidence>
<dbReference type="SMART" id="SM00192">
    <property type="entry name" value="LDLa"/>
    <property type="match status" value="3"/>
</dbReference>
<dbReference type="CDD" id="cd00112">
    <property type="entry name" value="LDLa"/>
    <property type="match status" value="3"/>
</dbReference>
<evidence type="ECO:0000313" key="11">
    <source>
        <dbReference type="Proteomes" id="UP001516400"/>
    </source>
</evidence>
<accession>A0ABD2MXE5</accession>
<feature type="disulfide bond" evidence="8">
    <location>
        <begin position="319"/>
        <end position="337"/>
    </location>
</feature>
<evidence type="ECO:0000256" key="7">
    <source>
        <dbReference type="ARBA" id="ARBA00023157"/>
    </source>
</evidence>
<dbReference type="SUPFAM" id="SSF57424">
    <property type="entry name" value="LDL receptor-like module"/>
    <property type="match status" value="3"/>
</dbReference>